<sequence>MSWIIRQMRVPEDYERVAELLTTWQSDPVTVDRLKAEDAIIPVKGQLKQNDNNELCGYDRIRWVVVKEESGEACGFAVVVRAGWDAPGDLFLTVVVHPAETGQGAGQALYRTAEQWAESVSGSLFKLSVREEDQRAVAFAQKRGFTIGRRTFESKLDVAAYKGPSSVDKRHALEKEGIIFCSLQELPGEEEERKLYALCQQTQPDIPGFSGKPPMYEWWRKWTLEADGAAPELILLACHGERIIGMVQLLWNKSFLSMYHEYTCVDREYRGRGIALVLKLMAIEKAREWKAAHLRTHNDSMNGPMLHINRDVLGFQAEPGFYWMEKNLRP</sequence>
<keyword evidence="1" id="KW-0012">Acyltransferase</keyword>
<protein>
    <submittedName>
        <fullName evidence="1">GNAT family N-acetyltransferase</fullName>
        <ecNumber evidence="1">2.3.1.-</ecNumber>
    </submittedName>
</protein>
<dbReference type="Proteomes" id="UP001631969">
    <property type="component" value="Unassembled WGS sequence"/>
</dbReference>
<dbReference type="EMBL" id="JBJURJ010000023">
    <property type="protein sequence ID" value="MFM9331870.1"/>
    <property type="molecule type" value="Genomic_DNA"/>
</dbReference>
<evidence type="ECO:0000313" key="2">
    <source>
        <dbReference type="Proteomes" id="UP001631969"/>
    </source>
</evidence>
<keyword evidence="2" id="KW-1185">Reference proteome</keyword>
<proteinExistence type="predicted"/>
<dbReference type="EC" id="2.3.1.-" evidence="1"/>
<reference evidence="1" key="1">
    <citation type="submission" date="2024-12" db="EMBL/GenBank/DDBJ databases">
        <authorList>
            <person name="Wu N."/>
        </authorList>
    </citation>
    <scope>NUCLEOTIDE SEQUENCE</scope>
    <source>
        <strain evidence="1">P15</strain>
    </source>
</reference>
<keyword evidence="1" id="KW-0808">Transferase</keyword>
<name>A0ACC7P6F0_9BACL</name>
<comment type="caution">
    <text evidence="1">The sequence shown here is derived from an EMBL/GenBank/DDBJ whole genome shotgun (WGS) entry which is preliminary data.</text>
</comment>
<gene>
    <name evidence="1" type="ORF">ACI1P1_26600</name>
</gene>
<evidence type="ECO:0000313" key="1">
    <source>
        <dbReference type="EMBL" id="MFM9331870.1"/>
    </source>
</evidence>
<organism evidence="1 2">
    <name type="scientific">Paenibacillus mesotrionivorans</name>
    <dbReference type="NCBI Taxonomy" id="3160968"/>
    <lineage>
        <taxon>Bacteria</taxon>
        <taxon>Bacillati</taxon>
        <taxon>Bacillota</taxon>
        <taxon>Bacilli</taxon>
        <taxon>Bacillales</taxon>
        <taxon>Paenibacillaceae</taxon>
        <taxon>Paenibacillus</taxon>
    </lineage>
</organism>
<accession>A0ACC7P6F0</accession>